<dbReference type="PROSITE" id="PS51257">
    <property type="entry name" value="PROKAR_LIPOPROTEIN"/>
    <property type="match status" value="1"/>
</dbReference>
<evidence type="ECO:0000313" key="2">
    <source>
        <dbReference type="EMBL" id="SKC38231.1"/>
    </source>
</evidence>
<protein>
    <recommendedName>
        <fullName evidence="4">DUF4352 domain-containing protein</fullName>
    </recommendedName>
</protein>
<dbReference type="Proteomes" id="UP000190827">
    <property type="component" value="Unassembled WGS sequence"/>
</dbReference>
<organism evidence="2 3">
    <name type="scientific">Plantibacter cousiniae</name>
    <name type="common">nom. nud.</name>
    <dbReference type="NCBI Taxonomy" id="199709"/>
    <lineage>
        <taxon>Bacteria</taxon>
        <taxon>Bacillati</taxon>
        <taxon>Actinomycetota</taxon>
        <taxon>Actinomycetes</taxon>
        <taxon>Micrococcales</taxon>
        <taxon>Microbacteriaceae</taxon>
        <taxon>Plantibacter</taxon>
    </lineage>
</organism>
<evidence type="ECO:0000256" key="1">
    <source>
        <dbReference type="SAM" id="SignalP"/>
    </source>
</evidence>
<keyword evidence="3" id="KW-1185">Reference proteome</keyword>
<evidence type="ECO:0008006" key="4">
    <source>
        <dbReference type="Google" id="ProtNLM"/>
    </source>
</evidence>
<gene>
    <name evidence="2" type="ORF">SAMN06295973_0375</name>
</gene>
<proteinExistence type="predicted"/>
<reference evidence="2 3" key="1">
    <citation type="submission" date="2017-02" db="EMBL/GenBank/DDBJ databases">
        <authorList>
            <person name="Varghese N."/>
            <person name="Submissions S."/>
        </authorList>
    </citation>
    <scope>NUCLEOTIDE SEQUENCE [LARGE SCALE GENOMIC DNA]</scope>
    <source>
        <strain evidence="2 3">VKM Ac-1787</strain>
    </source>
</reference>
<dbReference type="EMBL" id="FUZO01000001">
    <property type="protein sequence ID" value="SKC38231.1"/>
    <property type="molecule type" value="Genomic_DNA"/>
</dbReference>
<accession>A0ABY1LH32</accession>
<dbReference type="RefSeq" id="WP_079704461.1">
    <property type="nucleotide sequence ID" value="NZ_FUZO01000001.1"/>
</dbReference>
<name>A0ABY1LH32_9MICO</name>
<sequence length="179" mass="18104">MTHRTRSMSRLPRLAGGGAALVFAAALAGCSSGSVSVGETATVTLPAKIAGNDDQDFAVTVASLDKAPAEVTAQMGGDDDVYFASIEFAYEGDATAEVLALPWNNVFAELSDGSFLETSFIGLTECTGTPDDPTTAAEDLVGGETITVCVPLSSTDGLEVTGVSVGGSDMGAGGTVWKR</sequence>
<comment type="caution">
    <text evidence="2">The sequence shown here is derived from an EMBL/GenBank/DDBJ whole genome shotgun (WGS) entry which is preliminary data.</text>
</comment>
<evidence type="ECO:0000313" key="3">
    <source>
        <dbReference type="Proteomes" id="UP000190827"/>
    </source>
</evidence>
<keyword evidence="1" id="KW-0732">Signal</keyword>
<feature type="signal peptide" evidence="1">
    <location>
        <begin position="1"/>
        <end position="28"/>
    </location>
</feature>
<feature type="chain" id="PRO_5045935062" description="DUF4352 domain-containing protein" evidence="1">
    <location>
        <begin position="29"/>
        <end position="179"/>
    </location>
</feature>